<dbReference type="RefSeq" id="WP_046557582.1">
    <property type="nucleotide sequence ID" value="NZ_LAHO01000009.1"/>
</dbReference>
<keyword evidence="3" id="KW-1185">Reference proteome</keyword>
<dbReference type="EMBL" id="LAHO01000009">
    <property type="protein sequence ID" value="KKO45409.1"/>
    <property type="molecule type" value="Genomic_DNA"/>
</dbReference>
<dbReference type="CDD" id="cd00077">
    <property type="entry name" value="HDc"/>
    <property type="match status" value="1"/>
</dbReference>
<dbReference type="PANTHER" id="PTHR43155">
    <property type="entry name" value="CYCLIC DI-GMP PHOSPHODIESTERASE PA4108-RELATED"/>
    <property type="match status" value="1"/>
</dbReference>
<dbReference type="Proteomes" id="UP000034228">
    <property type="component" value="Unassembled WGS sequence"/>
</dbReference>
<comment type="caution">
    <text evidence="2">The sequence shown here is derived from an EMBL/GenBank/DDBJ whole genome shotgun (WGS) entry which is preliminary data.</text>
</comment>
<dbReference type="GO" id="GO:0016787">
    <property type="term" value="F:hydrolase activity"/>
    <property type="evidence" value="ECO:0007669"/>
    <property type="project" value="UniProtKB-KW"/>
</dbReference>
<evidence type="ECO:0000313" key="3">
    <source>
        <dbReference type="Proteomes" id="UP000034228"/>
    </source>
</evidence>
<feature type="domain" description="DUF3391" evidence="1">
    <location>
        <begin position="4"/>
        <end position="124"/>
    </location>
</feature>
<evidence type="ECO:0000313" key="2">
    <source>
        <dbReference type="EMBL" id="KKO45409.1"/>
    </source>
</evidence>
<name>A0A0M2V4S4_9GAMM</name>
<dbReference type="AlphaFoldDB" id="A0A0M2V4S4"/>
<organism evidence="2 3">
    <name type="scientific">Arsukibacterium ikkense</name>
    <dbReference type="NCBI Taxonomy" id="336831"/>
    <lineage>
        <taxon>Bacteria</taxon>
        <taxon>Pseudomonadati</taxon>
        <taxon>Pseudomonadota</taxon>
        <taxon>Gammaproteobacteria</taxon>
        <taxon>Chromatiales</taxon>
        <taxon>Chromatiaceae</taxon>
        <taxon>Arsukibacterium</taxon>
    </lineage>
</organism>
<dbReference type="InterPro" id="IPR021812">
    <property type="entry name" value="DUF3391"/>
</dbReference>
<dbReference type="Pfam" id="PF11871">
    <property type="entry name" value="DUF3391"/>
    <property type="match status" value="1"/>
</dbReference>
<dbReference type="InterPro" id="IPR003607">
    <property type="entry name" value="HD/PDEase_dom"/>
</dbReference>
<dbReference type="STRING" id="336831.WG68_10155"/>
<dbReference type="PANTHER" id="PTHR43155:SF2">
    <property type="entry name" value="CYCLIC DI-GMP PHOSPHODIESTERASE PA4108"/>
    <property type="match status" value="1"/>
</dbReference>
<dbReference type="SUPFAM" id="SSF109604">
    <property type="entry name" value="HD-domain/PDEase-like"/>
    <property type="match status" value="1"/>
</dbReference>
<keyword evidence="2" id="KW-0378">Hydrolase</keyword>
<sequence length="381" mass="41657">MAYQKISVTELQPGSYVVEVAEQHGEVTVKHAGWVRSAQAIAQLKAKGVVTVLVDPARFLPSEDTPAVAIPDRIAPVSSDEDAPPVRQLFADEWPRAEKALLQSQRVQQLVLEAARSQQPIDLSMVHEVSAGLSDSVSRNQDVLLCLTRIAEQSDSLLQHSVNCAVYIAAYAKFINLPSDRSKTLITAALLHDVGKALKPELMHQADAAAISTSLAALQRNKDLAGQVSLWISQHCALLDGSGSPPIKGHQIAKGSQMLAIVNQYEKLTNPAGSNQSPLAASRYLLSMTPLQLDTELLQLFIKCIGVYPPGTVVKLTTGKLALVLENNPKKPTQPKVKLFYHSVHHHHIIPKIMDLSRQQEEHIEGCVDLKKYGLDVRNYL</sequence>
<gene>
    <name evidence="2" type="ORF">WG68_10155</name>
</gene>
<evidence type="ECO:0000259" key="1">
    <source>
        <dbReference type="Pfam" id="PF11871"/>
    </source>
</evidence>
<dbReference type="OrthoDB" id="9802066at2"/>
<reference evidence="2 3" key="1">
    <citation type="submission" date="2015-03" db="EMBL/GenBank/DDBJ databases">
        <title>Draft genome sequences of two protease-producing strains of Arsukibacterium isolated from two cold and alkaline environments.</title>
        <authorList>
            <person name="Lylloff J.E."/>
            <person name="Skov L.B."/>
            <person name="Jepsen M."/>
            <person name="Hallin P.F."/>
            <person name="Sorensen S.J."/>
            <person name="Stougaard P."/>
            <person name="Glaring M.A."/>
        </authorList>
    </citation>
    <scope>NUCLEOTIDE SEQUENCE [LARGE SCALE GENOMIC DNA]</scope>
    <source>
        <strain evidence="2 3">GCM72</strain>
    </source>
</reference>
<dbReference type="PATRIC" id="fig|336831.14.peg.912"/>
<proteinExistence type="predicted"/>
<dbReference type="Gene3D" id="1.10.3210.10">
    <property type="entry name" value="Hypothetical protein af1432"/>
    <property type="match status" value="1"/>
</dbReference>
<accession>A0A0M2V4S4</accession>
<protein>
    <submittedName>
        <fullName evidence="2">Phosphohydrolase</fullName>
    </submittedName>
</protein>
<dbReference type="Pfam" id="PF13487">
    <property type="entry name" value="HD_5"/>
    <property type="match status" value="1"/>
</dbReference>